<organism evidence="4 5">
    <name type="scientific">Heterobasidion irregulare (strain TC 32-1)</name>
    <dbReference type="NCBI Taxonomy" id="747525"/>
    <lineage>
        <taxon>Eukaryota</taxon>
        <taxon>Fungi</taxon>
        <taxon>Dikarya</taxon>
        <taxon>Basidiomycota</taxon>
        <taxon>Agaricomycotina</taxon>
        <taxon>Agaricomycetes</taxon>
        <taxon>Russulales</taxon>
        <taxon>Bondarzewiaceae</taxon>
        <taxon>Heterobasidion</taxon>
        <taxon>Heterobasidion annosum species complex</taxon>
    </lineage>
</organism>
<dbReference type="OrthoDB" id="3223806at2759"/>
<feature type="region of interest" description="Disordered" evidence="2">
    <location>
        <begin position="1"/>
        <end position="20"/>
    </location>
</feature>
<dbReference type="GeneID" id="20675661"/>
<dbReference type="KEGG" id="hir:HETIRDRAFT_445962"/>
<dbReference type="PANTHER" id="PTHR48104:SF30">
    <property type="entry name" value="METACASPASE-1"/>
    <property type="match status" value="1"/>
</dbReference>
<accession>W4JX91</accession>
<dbReference type="GO" id="GO:0005737">
    <property type="term" value="C:cytoplasm"/>
    <property type="evidence" value="ECO:0007669"/>
    <property type="project" value="TreeGrafter"/>
</dbReference>
<dbReference type="InParanoid" id="W4JX91"/>
<dbReference type="GO" id="GO:0004197">
    <property type="term" value="F:cysteine-type endopeptidase activity"/>
    <property type="evidence" value="ECO:0007669"/>
    <property type="project" value="InterPro"/>
</dbReference>
<dbReference type="PANTHER" id="PTHR48104">
    <property type="entry name" value="METACASPASE-4"/>
    <property type="match status" value="1"/>
</dbReference>
<protein>
    <recommendedName>
        <fullName evidence="3">Peptidase C14 caspase domain-containing protein</fullName>
    </recommendedName>
</protein>
<evidence type="ECO:0000259" key="3">
    <source>
        <dbReference type="Pfam" id="PF00656"/>
    </source>
</evidence>
<dbReference type="GO" id="GO:0006508">
    <property type="term" value="P:proteolysis"/>
    <property type="evidence" value="ECO:0007669"/>
    <property type="project" value="InterPro"/>
</dbReference>
<dbReference type="Gene3D" id="3.40.50.12660">
    <property type="match status" value="1"/>
</dbReference>
<evidence type="ECO:0000313" key="5">
    <source>
        <dbReference type="Proteomes" id="UP000030671"/>
    </source>
</evidence>
<comment type="similarity">
    <text evidence="1">Belongs to the peptidase C14B family.</text>
</comment>
<evidence type="ECO:0000256" key="2">
    <source>
        <dbReference type="SAM" id="MobiDB-lite"/>
    </source>
</evidence>
<dbReference type="eggNOG" id="KOG1546">
    <property type="taxonomic scope" value="Eukaryota"/>
</dbReference>
<name>W4JX91_HETIT</name>
<dbReference type="InterPro" id="IPR050452">
    <property type="entry name" value="Metacaspase"/>
</dbReference>
<dbReference type="Pfam" id="PF00656">
    <property type="entry name" value="Peptidase_C14"/>
    <property type="match status" value="1"/>
</dbReference>
<dbReference type="HOGENOM" id="CLU_637873_0_0_1"/>
<gene>
    <name evidence="4" type="ORF">HETIRDRAFT_445962</name>
</gene>
<dbReference type="EMBL" id="KI925462">
    <property type="protein sequence ID" value="ETW77695.1"/>
    <property type="molecule type" value="Genomic_DNA"/>
</dbReference>
<keyword evidence="5" id="KW-1185">Reference proteome</keyword>
<sequence length="430" mass="48184">MAPVTKHGNGAVEACAGEKPDVSVEREVADILQDDRLHAKEDRSSSRRGRRRALLIGIRYEQDEQWDTLDKTHEDVDTFRRLLLDVYGYRAEDMIVMKDDVKASSELVPTQVNIRRKLRWLVSGARSDDRFILLFAGHSTQQDARDDLEEDGQDEVMITSDGERIVDNELKKTLVDPLPPGCSLTSRRKTRTMYESITRRMAALIGKNHSASSSGSVHSRASSHVTAQTRLSIDTQVFISSALPTALEKAPSCSDGLFSLPQSPSSTADRWTSTSDNWPFMAEDPYADIEKKHTSSSKRGSVNSYLGCNGWVLDTARVAACVVPNAMREPPVAIPMLGLVRAVHRALRKHRLTFRVRRQAASMGWSEWVYDAGALPVSHYNMHKLSRALHEWTRNAKKEARQDVNGEMNVFQTPVLSSLVKLNMDDILSL</sequence>
<dbReference type="InterPro" id="IPR011600">
    <property type="entry name" value="Pept_C14_caspase"/>
</dbReference>
<dbReference type="Proteomes" id="UP000030671">
    <property type="component" value="Unassembled WGS sequence"/>
</dbReference>
<evidence type="ECO:0000256" key="1">
    <source>
        <dbReference type="ARBA" id="ARBA00009005"/>
    </source>
</evidence>
<dbReference type="RefSeq" id="XP_009549732.1">
    <property type="nucleotide sequence ID" value="XM_009551437.1"/>
</dbReference>
<evidence type="ECO:0000313" key="4">
    <source>
        <dbReference type="EMBL" id="ETW77695.1"/>
    </source>
</evidence>
<feature type="domain" description="Peptidase C14 caspase" evidence="3">
    <location>
        <begin position="50"/>
        <end position="178"/>
    </location>
</feature>
<dbReference type="AlphaFoldDB" id="W4JX91"/>
<reference evidence="4 5" key="1">
    <citation type="journal article" date="2012" name="New Phytol.">
        <title>Insight into trade-off between wood decay and parasitism from the genome of a fungal forest pathogen.</title>
        <authorList>
            <person name="Olson A."/>
            <person name="Aerts A."/>
            <person name="Asiegbu F."/>
            <person name="Belbahri L."/>
            <person name="Bouzid O."/>
            <person name="Broberg A."/>
            <person name="Canback B."/>
            <person name="Coutinho P.M."/>
            <person name="Cullen D."/>
            <person name="Dalman K."/>
            <person name="Deflorio G."/>
            <person name="van Diepen L.T."/>
            <person name="Dunand C."/>
            <person name="Duplessis S."/>
            <person name="Durling M."/>
            <person name="Gonthier P."/>
            <person name="Grimwood J."/>
            <person name="Fossdal C.G."/>
            <person name="Hansson D."/>
            <person name="Henrissat B."/>
            <person name="Hietala A."/>
            <person name="Himmelstrand K."/>
            <person name="Hoffmeister D."/>
            <person name="Hogberg N."/>
            <person name="James T.Y."/>
            <person name="Karlsson M."/>
            <person name="Kohler A."/>
            <person name="Kues U."/>
            <person name="Lee Y.H."/>
            <person name="Lin Y.C."/>
            <person name="Lind M."/>
            <person name="Lindquist E."/>
            <person name="Lombard V."/>
            <person name="Lucas S."/>
            <person name="Lunden K."/>
            <person name="Morin E."/>
            <person name="Murat C."/>
            <person name="Park J."/>
            <person name="Raffaello T."/>
            <person name="Rouze P."/>
            <person name="Salamov A."/>
            <person name="Schmutz J."/>
            <person name="Solheim H."/>
            <person name="Stahlberg J."/>
            <person name="Velez H."/>
            <person name="de Vries R.P."/>
            <person name="Wiebenga A."/>
            <person name="Woodward S."/>
            <person name="Yakovlev I."/>
            <person name="Garbelotto M."/>
            <person name="Martin F."/>
            <person name="Grigoriev I.V."/>
            <person name="Stenlid J."/>
        </authorList>
    </citation>
    <scope>NUCLEOTIDE SEQUENCE [LARGE SCALE GENOMIC DNA]</scope>
    <source>
        <strain evidence="4 5">TC 32-1</strain>
    </source>
</reference>
<proteinExistence type="inferred from homology"/>